<evidence type="ECO:0000313" key="1">
    <source>
        <dbReference type="EMBL" id="EAT58355.1"/>
    </source>
</evidence>
<protein>
    <submittedName>
        <fullName evidence="1">Uncharacterized protein</fullName>
    </submittedName>
</protein>
<keyword evidence="2" id="KW-1185">Reference proteome</keyword>
<gene>
    <name evidence="1" type="ORF">CferDRAFT_0403</name>
</gene>
<dbReference type="EMBL" id="AASE01000022">
    <property type="protein sequence ID" value="EAT58355.1"/>
    <property type="molecule type" value="Genomic_DNA"/>
</dbReference>
<proteinExistence type="predicted"/>
<dbReference type="AlphaFoldDB" id="Q0YPX4"/>
<name>Q0YPX4_9CHLB</name>
<dbReference type="Proteomes" id="UP000004162">
    <property type="component" value="Unassembled WGS sequence"/>
</dbReference>
<evidence type="ECO:0000313" key="2">
    <source>
        <dbReference type="Proteomes" id="UP000004162"/>
    </source>
</evidence>
<accession>Q0YPX4</accession>
<sequence length="48" mass="5503">MMDYLDPAVLQSASLELLEERTDFQASDQVVAGLTYPTYMMLKYRKLG</sequence>
<comment type="caution">
    <text evidence="1">The sequence shown here is derived from an EMBL/GenBank/DDBJ whole genome shotgun (WGS) entry which is preliminary data.</text>
</comment>
<reference evidence="1 2" key="1">
    <citation type="submission" date="2006-07" db="EMBL/GenBank/DDBJ databases">
        <title>Annotation of the draft genome assembly of Chlorobium ferroxidans DSM 13031.</title>
        <authorList>
            <consortium name="US DOE Joint Genome Institute (JGI-ORNL)"/>
            <person name="Larimer F."/>
            <person name="Land M."/>
            <person name="Hauser L."/>
        </authorList>
    </citation>
    <scope>NUCLEOTIDE SEQUENCE [LARGE SCALE GENOMIC DNA]</scope>
    <source>
        <strain evidence="1 2">DSM 13031</strain>
    </source>
</reference>
<organism evidence="1 2">
    <name type="scientific">Chlorobium ferrooxidans DSM 13031</name>
    <dbReference type="NCBI Taxonomy" id="377431"/>
    <lineage>
        <taxon>Bacteria</taxon>
        <taxon>Pseudomonadati</taxon>
        <taxon>Chlorobiota</taxon>
        <taxon>Chlorobiia</taxon>
        <taxon>Chlorobiales</taxon>
        <taxon>Chlorobiaceae</taxon>
        <taxon>Chlorobium/Pelodictyon group</taxon>
        <taxon>Chlorobium</taxon>
    </lineage>
</organism>
<dbReference type="RefSeq" id="WP_006367041.1">
    <property type="nucleotide sequence ID" value="NZ_AASE01000022.1"/>
</dbReference>
<dbReference type="OrthoDB" id="9791837at2"/>
<reference evidence="1 2" key="2">
    <citation type="submission" date="2006-07" db="EMBL/GenBank/DDBJ databases">
        <title>Sequencing of the draft genome and assembly of Chlorobium ferroxidans DSM 13031.</title>
        <authorList>
            <consortium name="US DOE Joint Genome Institute (JGI-PGF)"/>
            <person name="Copeland A."/>
            <person name="Lucas S."/>
            <person name="Lapidus A."/>
            <person name="Barry K."/>
            <person name="Glavina del Rio T."/>
            <person name="Dalin E."/>
            <person name="Tice H."/>
            <person name="Bruce D."/>
            <person name="Pitluck S."/>
            <person name="Richardson P."/>
        </authorList>
    </citation>
    <scope>NUCLEOTIDE SEQUENCE [LARGE SCALE GENOMIC DNA]</scope>
    <source>
        <strain evidence="1 2">DSM 13031</strain>
    </source>
</reference>